<keyword evidence="1" id="KW-0378">Hydrolase</keyword>
<comment type="caution">
    <text evidence="3">The sequence shown here is derived from an EMBL/GenBank/DDBJ whole genome shotgun (WGS) entry which is preliminary data.</text>
</comment>
<dbReference type="RefSeq" id="WP_233345316.1">
    <property type="nucleotide sequence ID" value="NZ_RBII01000001.1"/>
</dbReference>
<dbReference type="InterPro" id="IPR020476">
    <property type="entry name" value="Nudix_hydrolase"/>
</dbReference>
<dbReference type="EMBL" id="RBII01000001">
    <property type="protein sequence ID" value="RKQ70839.1"/>
    <property type="molecule type" value="Genomic_DNA"/>
</dbReference>
<evidence type="ECO:0000256" key="1">
    <source>
        <dbReference type="ARBA" id="ARBA00022801"/>
    </source>
</evidence>
<dbReference type="SUPFAM" id="SSF55811">
    <property type="entry name" value="Nudix"/>
    <property type="match status" value="1"/>
</dbReference>
<keyword evidence="4" id="KW-1185">Reference proteome</keyword>
<dbReference type="PROSITE" id="PS51462">
    <property type="entry name" value="NUDIX"/>
    <property type="match status" value="1"/>
</dbReference>
<evidence type="ECO:0000259" key="2">
    <source>
        <dbReference type="PROSITE" id="PS51462"/>
    </source>
</evidence>
<reference evidence="3 4" key="1">
    <citation type="submission" date="2018-10" db="EMBL/GenBank/DDBJ databases">
        <title>Genomic Encyclopedia of Type Strains, Phase IV (KMG-IV): sequencing the most valuable type-strain genomes for metagenomic binning, comparative biology and taxonomic classification.</title>
        <authorList>
            <person name="Goeker M."/>
        </authorList>
    </citation>
    <scope>NUCLEOTIDE SEQUENCE [LARGE SCALE GENOMIC DNA]</scope>
    <source>
        <strain evidence="3 4">DSM 22008</strain>
    </source>
</reference>
<dbReference type="Gene3D" id="3.90.79.10">
    <property type="entry name" value="Nucleoside Triphosphate Pyrophosphohydrolase"/>
    <property type="match status" value="1"/>
</dbReference>
<dbReference type="InterPro" id="IPR000086">
    <property type="entry name" value="NUDIX_hydrolase_dom"/>
</dbReference>
<dbReference type="PANTHER" id="PTHR43736">
    <property type="entry name" value="ADP-RIBOSE PYROPHOSPHATASE"/>
    <property type="match status" value="1"/>
</dbReference>
<evidence type="ECO:0000313" key="4">
    <source>
        <dbReference type="Proteomes" id="UP000282211"/>
    </source>
</evidence>
<sequence length="136" mass="15090">MTEDYPIDCVGIICFRGEEVLLIKRGTPPRKGEWSIPGGRIEAGESEASAALRELYEETSVTATIHSKIATIPAKFEGFNYILHDYVAIWQDGTPKAGDDASEAIFVTMEDISMKEMWSKTKEVIHLAHESVSKAE</sequence>
<dbReference type="PRINTS" id="PR00502">
    <property type="entry name" value="NUDIXFAMILY"/>
</dbReference>
<dbReference type="CDD" id="cd04673">
    <property type="entry name" value="NUDIX_ADPRase"/>
    <property type="match status" value="1"/>
</dbReference>
<dbReference type="Proteomes" id="UP000282211">
    <property type="component" value="Unassembled WGS sequence"/>
</dbReference>
<gene>
    <name evidence="3" type="ORF">DES40_0140</name>
</gene>
<dbReference type="InParanoid" id="A0A420WIS7"/>
<dbReference type="InterPro" id="IPR015797">
    <property type="entry name" value="NUDIX_hydrolase-like_dom_sf"/>
</dbReference>
<evidence type="ECO:0000313" key="3">
    <source>
        <dbReference type="EMBL" id="RKQ70839.1"/>
    </source>
</evidence>
<dbReference type="AlphaFoldDB" id="A0A420WIS7"/>
<accession>A0A420WIS7</accession>
<name>A0A420WIS7_9PROT</name>
<organism evidence="3 4">
    <name type="scientific">Litorimonas taeanensis</name>
    <dbReference type="NCBI Taxonomy" id="568099"/>
    <lineage>
        <taxon>Bacteria</taxon>
        <taxon>Pseudomonadati</taxon>
        <taxon>Pseudomonadota</taxon>
        <taxon>Alphaproteobacteria</taxon>
        <taxon>Maricaulales</taxon>
        <taxon>Robiginitomaculaceae</taxon>
    </lineage>
</organism>
<dbReference type="PANTHER" id="PTHR43736:SF1">
    <property type="entry name" value="DIHYDRONEOPTERIN TRIPHOSPHATE DIPHOSPHATASE"/>
    <property type="match status" value="1"/>
</dbReference>
<proteinExistence type="predicted"/>
<feature type="domain" description="Nudix hydrolase" evidence="2">
    <location>
        <begin position="5"/>
        <end position="130"/>
    </location>
</feature>
<dbReference type="GO" id="GO:0016787">
    <property type="term" value="F:hydrolase activity"/>
    <property type="evidence" value="ECO:0007669"/>
    <property type="project" value="UniProtKB-KW"/>
</dbReference>
<protein>
    <submittedName>
        <fullName evidence="3">8-oxo-dGTP diphosphatase</fullName>
    </submittedName>
</protein>
<dbReference type="Pfam" id="PF00293">
    <property type="entry name" value="NUDIX"/>
    <property type="match status" value="1"/>
</dbReference>